<dbReference type="SUPFAM" id="SSF50978">
    <property type="entry name" value="WD40 repeat-like"/>
    <property type="match status" value="1"/>
</dbReference>
<reference evidence="13" key="1">
    <citation type="submission" date="2024-04" db="EMBL/GenBank/DDBJ databases">
        <authorList>
            <person name="Shaw F."/>
            <person name="Minotto A."/>
        </authorList>
    </citation>
    <scope>NUCLEOTIDE SEQUENCE [LARGE SCALE GENOMIC DNA]</scope>
</reference>
<comment type="similarity">
    <text evidence="9">Belongs to the WD repeat peroxin-7 family.</text>
</comment>
<dbReference type="PANTHER" id="PTHR46027:SF1">
    <property type="entry name" value="PEROXISOMAL TARGETING SIGNAL 2 RECEPTOR"/>
    <property type="match status" value="1"/>
</dbReference>
<keyword evidence="7" id="KW-0653">Protein transport</keyword>
<dbReference type="SMART" id="SM00320">
    <property type="entry name" value="WD40"/>
    <property type="match status" value="6"/>
</dbReference>
<keyword evidence="5 11" id="KW-0853">WD repeat</keyword>
<evidence type="ECO:0000256" key="5">
    <source>
        <dbReference type="ARBA" id="ARBA00022574"/>
    </source>
</evidence>
<evidence type="ECO:0000256" key="7">
    <source>
        <dbReference type="ARBA" id="ARBA00022927"/>
    </source>
</evidence>
<evidence type="ECO:0000313" key="12">
    <source>
        <dbReference type="EMBL" id="CAL1714216.1"/>
    </source>
</evidence>
<dbReference type="Pfam" id="PF00400">
    <property type="entry name" value="WD40"/>
    <property type="match status" value="5"/>
</dbReference>
<evidence type="ECO:0000256" key="3">
    <source>
        <dbReference type="ARBA" id="ARBA00022448"/>
    </source>
</evidence>
<feature type="repeat" description="WD" evidence="11">
    <location>
        <begin position="152"/>
        <end position="187"/>
    </location>
</feature>
<dbReference type="InterPro" id="IPR036322">
    <property type="entry name" value="WD40_repeat_dom_sf"/>
</dbReference>
<keyword evidence="6" id="KW-0677">Repeat</keyword>
<evidence type="ECO:0000313" key="13">
    <source>
        <dbReference type="Proteomes" id="UP001497453"/>
    </source>
</evidence>
<dbReference type="PROSITE" id="PS00678">
    <property type="entry name" value="WD_REPEATS_1"/>
    <property type="match status" value="1"/>
</dbReference>
<dbReference type="InterPro" id="IPR015943">
    <property type="entry name" value="WD40/YVTN_repeat-like_dom_sf"/>
</dbReference>
<dbReference type="InterPro" id="IPR044536">
    <property type="entry name" value="PEX7"/>
</dbReference>
<name>A0ABP1E2C1_9APHY</name>
<dbReference type="PANTHER" id="PTHR46027">
    <property type="entry name" value="PEROXISOMAL TARGETING SIGNAL 2 RECEPTOR"/>
    <property type="match status" value="1"/>
</dbReference>
<keyword evidence="4" id="KW-0963">Cytoplasm</keyword>
<evidence type="ECO:0000256" key="6">
    <source>
        <dbReference type="ARBA" id="ARBA00022737"/>
    </source>
</evidence>
<dbReference type="EMBL" id="OZ037951">
    <property type="protein sequence ID" value="CAL1714216.1"/>
    <property type="molecule type" value="Genomic_DNA"/>
</dbReference>
<evidence type="ECO:0000256" key="9">
    <source>
        <dbReference type="ARBA" id="ARBA00024017"/>
    </source>
</evidence>
<keyword evidence="8" id="KW-0576">Peroxisome</keyword>
<sequence length="391" mass="43370">MNRLAPLTLYTPGFAHYGIAWSPFHTTRLAVASAANYGLVGNGRLHIASIASLPGVPPTISLEKFYDTQDGLYDVAWSEIHENQLVTASGDGSIKLWDIMLNDLPIRAWQEHTREVFSVDWSNMNKDLFISSSWDGTVKLWSPERPRSITTLQAHTTCVYQALFSPHEPDVIATCSTDGTVKIFDLRMPAYAPPAPGSANFTKPLSAAALTVPASGTEILSLDWNKYKRYNLASGGVDKMVKVWDCRMVKIGPAGQETAFQAVGGICEAQFAGHEYAVRKVQWSPHRPDLLASASYDMSCRVYVSVSRSWLLSSLHSSLLLFPYYLKLVLKVVSNHELFDRWSTNPTAAGTNLVYIHDPHTEFVVGCGWSLYEEGVLATCSWDCKVNVFRI</sequence>
<proteinExistence type="inferred from homology"/>
<evidence type="ECO:0000256" key="10">
    <source>
        <dbReference type="ARBA" id="ARBA00032565"/>
    </source>
</evidence>
<protein>
    <recommendedName>
        <fullName evidence="10">Peroxin-7</fullName>
    </recommendedName>
</protein>
<dbReference type="InterPro" id="IPR001680">
    <property type="entry name" value="WD40_rpt"/>
</dbReference>
<gene>
    <name evidence="12" type="ORF">GFSPODELE1_LOCUS9664</name>
</gene>
<keyword evidence="13" id="KW-1185">Reference proteome</keyword>
<dbReference type="InterPro" id="IPR019775">
    <property type="entry name" value="WD40_repeat_CS"/>
</dbReference>
<comment type="subcellular location">
    <subcellularLocation>
        <location evidence="2">Cytoplasm</location>
        <location evidence="2">Cytosol</location>
    </subcellularLocation>
    <subcellularLocation>
        <location evidence="1">Peroxisome matrix</location>
    </subcellularLocation>
</comment>
<dbReference type="InterPro" id="IPR020472">
    <property type="entry name" value="WD40_PAC1"/>
</dbReference>
<evidence type="ECO:0000256" key="8">
    <source>
        <dbReference type="ARBA" id="ARBA00023140"/>
    </source>
</evidence>
<evidence type="ECO:0000256" key="1">
    <source>
        <dbReference type="ARBA" id="ARBA00004253"/>
    </source>
</evidence>
<accession>A0ABP1E2C1</accession>
<evidence type="ECO:0000256" key="11">
    <source>
        <dbReference type="PROSITE-ProRule" id="PRU00221"/>
    </source>
</evidence>
<dbReference type="PROSITE" id="PS50294">
    <property type="entry name" value="WD_REPEATS_REGION"/>
    <property type="match status" value="1"/>
</dbReference>
<feature type="repeat" description="WD" evidence="11">
    <location>
        <begin position="271"/>
        <end position="303"/>
    </location>
</feature>
<organism evidence="12 13">
    <name type="scientific">Somion occarium</name>
    <dbReference type="NCBI Taxonomy" id="3059160"/>
    <lineage>
        <taxon>Eukaryota</taxon>
        <taxon>Fungi</taxon>
        <taxon>Dikarya</taxon>
        <taxon>Basidiomycota</taxon>
        <taxon>Agaricomycotina</taxon>
        <taxon>Agaricomycetes</taxon>
        <taxon>Polyporales</taxon>
        <taxon>Cerrenaceae</taxon>
        <taxon>Somion</taxon>
    </lineage>
</organism>
<feature type="repeat" description="WD" evidence="11">
    <location>
        <begin position="65"/>
        <end position="99"/>
    </location>
</feature>
<keyword evidence="3" id="KW-0813">Transport</keyword>
<evidence type="ECO:0000256" key="2">
    <source>
        <dbReference type="ARBA" id="ARBA00004514"/>
    </source>
</evidence>
<feature type="repeat" description="WD" evidence="11">
    <location>
        <begin position="109"/>
        <end position="151"/>
    </location>
</feature>
<dbReference type="Proteomes" id="UP001497453">
    <property type="component" value="Chromosome 8"/>
</dbReference>
<dbReference type="Gene3D" id="2.130.10.10">
    <property type="entry name" value="YVTN repeat-like/Quinoprotein amine dehydrogenase"/>
    <property type="match status" value="1"/>
</dbReference>
<evidence type="ECO:0000256" key="4">
    <source>
        <dbReference type="ARBA" id="ARBA00022490"/>
    </source>
</evidence>
<dbReference type="PROSITE" id="PS50082">
    <property type="entry name" value="WD_REPEATS_2"/>
    <property type="match status" value="4"/>
</dbReference>
<dbReference type="PRINTS" id="PR00320">
    <property type="entry name" value="GPROTEINBRPT"/>
</dbReference>